<gene>
    <name evidence="1" type="ORF">P154DRAFT_580173</name>
</gene>
<reference evidence="1" key="1">
    <citation type="journal article" date="2020" name="Stud. Mycol.">
        <title>101 Dothideomycetes genomes: a test case for predicting lifestyles and emergence of pathogens.</title>
        <authorList>
            <person name="Haridas S."/>
            <person name="Albert R."/>
            <person name="Binder M."/>
            <person name="Bloem J."/>
            <person name="Labutti K."/>
            <person name="Salamov A."/>
            <person name="Andreopoulos B."/>
            <person name="Baker S."/>
            <person name="Barry K."/>
            <person name="Bills G."/>
            <person name="Bluhm B."/>
            <person name="Cannon C."/>
            <person name="Castanera R."/>
            <person name="Culley D."/>
            <person name="Daum C."/>
            <person name="Ezra D."/>
            <person name="Gonzalez J."/>
            <person name="Henrissat B."/>
            <person name="Kuo A."/>
            <person name="Liang C."/>
            <person name="Lipzen A."/>
            <person name="Lutzoni F."/>
            <person name="Magnuson J."/>
            <person name="Mondo S."/>
            <person name="Nolan M."/>
            <person name="Ohm R."/>
            <person name="Pangilinan J."/>
            <person name="Park H.-J."/>
            <person name="Ramirez L."/>
            <person name="Alfaro M."/>
            <person name="Sun H."/>
            <person name="Tritt A."/>
            <person name="Yoshinaga Y."/>
            <person name="Zwiers L.-H."/>
            <person name="Turgeon B."/>
            <person name="Goodwin S."/>
            <person name="Spatafora J."/>
            <person name="Crous P."/>
            <person name="Grigoriev I."/>
        </authorList>
    </citation>
    <scope>NUCLEOTIDE SEQUENCE</scope>
    <source>
        <strain evidence="1">CBS 123094</strain>
    </source>
</reference>
<evidence type="ECO:0000313" key="2">
    <source>
        <dbReference type="Proteomes" id="UP000799779"/>
    </source>
</evidence>
<keyword evidence="2" id="KW-1185">Reference proteome</keyword>
<protein>
    <submittedName>
        <fullName evidence="1">Uncharacterized protein</fullName>
    </submittedName>
</protein>
<evidence type="ECO:0000313" key="1">
    <source>
        <dbReference type="EMBL" id="KAF1996078.1"/>
    </source>
</evidence>
<dbReference type="AlphaFoldDB" id="A0A6A5W4T8"/>
<accession>A0A6A5W4T8</accession>
<dbReference type="EMBL" id="ML977629">
    <property type="protein sequence ID" value="KAF1996078.1"/>
    <property type="molecule type" value="Genomic_DNA"/>
</dbReference>
<sequence>MADTDNTYALCTDKPLTSRHEDVKSMSAHFASASDQQHSTCVEEIGIASMTGEGTGTCGLPHLKDPIRGRPPPPGNRLGEGGYHQLPRQQASCALASNVMLAWRPVLVAFSLWAMQSLPSSILERPGFRYTKDKGVLLDDKRQKQPEAEALPLFELGMKDRFCAVLLPTPRRRPIVLLPQRSESPGIRG</sequence>
<proteinExistence type="predicted"/>
<dbReference type="Proteomes" id="UP000799779">
    <property type="component" value="Unassembled WGS sequence"/>
</dbReference>
<organism evidence="1 2">
    <name type="scientific">Amniculicola lignicola CBS 123094</name>
    <dbReference type="NCBI Taxonomy" id="1392246"/>
    <lineage>
        <taxon>Eukaryota</taxon>
        <taxon>Fungi</taxon>
        <taxon>Dikarya</taxon>
        <taxon>Ascomycota</taxon>
        <taxon>Pezizomycotina</taxon>
        <taxon>Dothideomycetes</taxon>
        <taxon>Pleosporomycetidae</taxon>
        <taxon>Pleosporales</taxon>
        <taxon>Amniculicolaceae</taxon>
        <taxon>Amniculicola</taxon>
    </lineage>
</organism>
<name>A0A6A5W4T8_9PLEO</name>